<dbReference type="AlphaFoldDB" id="A0A1R3GF34"/>
<organism evidence="1 2">
    <name type="scientific">Corchorus capsularis</name>
    <name type="common">Jute</name>
    <dbReference type="NCBI Taxonomy" id="210143"/>
    <lineage>
        <taxon>Eukaryota</taxon>
        <taxon>Viridiplantae</taxon>
        <taxon>Streptophyta</taxon>
        <taxon>Embryophyta</taxon>
        <taxon>Tracheophyta</taxon>
        <taxon>Spermatophyta</taxon>
        <taxon>Magnoliopsida</taxon>
        <taxon>eudicotyledons</taxon>
        <taxon>Gunneridae</taxon>
        <taxon>Pentapetalae</taxon>
        <taxon>rosids</taxon>
        <taxon>malvids</taxon>
        <taxon>Malvales</taxon>
        <taxon>Malvaceae</taxon>
        <taxon>Grewioideae</taxon>
        <taxon>Apeibeae</taxon>
        <taxon>Corchorus</taxon>
    </lineage>
</organism>
<evidence type="ECO:0000313" key="1">
    <source>
        <dbReference type="EMBL" id="OMO56676.1"/>
    </source>
</evidence>
<feature type="non-terminal residue" evidence="1">
    <location>
        <position position="1"/>
    </location>
</feature>
<dbReference type="EMBL" id="AWWV01014470">
    <property type="protein sequence ID" value="OMO56676.1"/>
    <property type="molecule type" value="Genomic_DNA"/>
</dbReference>
<protein>
    <submittedName>
        <fullName evidence="1">Uncharacterized protein</fullName>
    </submittedName>
</protein>
<dbReference type="Gramene" id="OMO56676">
    <property type="protein sequence ID" value="OMO56676"/>
    <property type="gene ID" value="CCACVL1_26385"/>
</dbReference>
<reference evidence="1 2" key="1">
    <citation type="submission" date="2013-09" db="EMBL/GenBank/DDBJ databases">
        <title>Corchorus capsularis genome sequencing.</title>
        <authorList>
            <person name="Alam M."/>
            <person name="Haque M.S."/>
            <person name="Islam M.S."/>
            <person name="Emdad E.M."/>
            <person name="Islam M.M."/>
            <person name="Ahmed B."/>
            <person name="Halim A."/>
            <person name="Hossen Q.M.M."/>
            <person name="Hossain M.Z."/>
            <person name="Ahmed R."/>
            <person name="Khan M.M."/>
            <person name="Islam R."/>
            <person name="Rashid M.M."/>
            <person name="Khan S.A."/>
            <person name="Rahman M.S."/>
            <person name="Alam M."/>
        </authorList>
    </citation>
    <scope>NUCLEOTIDE SEQUENCE [LARGE SCALE GENOMIC DNA]</scope>
    <source>
        <strain evidence="2">cv. CVL-1</strain>
        <tissue evidence="1">Whole seedling</tissue>
    </source>
</reference>
<name>A0A1R3GF34_COCAP</name>
<sequence length="50" mass="5610">PSFSGDPNKLELMLMQFSIKRFMESWPHRLLAMARGQGPGAMHSQAQPPV</sequence>
<evidence type="ECO:0000313" key="2">
    <source>
        <dbReference type="Proteomes" id="UP000188268"/>
    </source>
</evidence>
<proteinExistence type="predicted"/>
<dbReference type="Proteomes" id="UP000188268">
    <property type="component" value="Unassembled WGS sequence"/>
</dbReference>
<comment type="caution">
    <text evidence="1">The sequence shown here is derived from an EMBL/GenBank/DDBJ whole genome shotgun (WGS) entry which is preliminary data.</text>
</comment>
<gene>
    <name evidence="1" type="ORF">CCACVL1_26385</name>
</gene>
<keyword evidence="2" id="KW-1185">Reference proteome</keyword>
<accession>A0A1R3GF34</accession>